<dbReference type="GO" id="GO:0140662">
    <property type="term" value="F:ATP-dependent protein folding chaperone"/>
    <property type="evidence" value="ECO:0007669"/>
    <property type="project" value="InterPro"/>
</dbReference>
<dbReference type="InterPro" id="IPR043129">
    <property type="entry name" value="ATPase_NBD"/>
</dbReference>
<dbReference type="Pfam" id="PF00012">
    <property type="entry name" value="HSP70"/>
    <property type="match status" value="1"/>
</dbReference>
<evidence type="ECO:0000256" key="2">
    <source>
        <dbReference type="ARBA" id="ARBA00022741"/>
    </source>
</evidence>
<evidence type="ECO:0000313" key="4">
    <source>
        <dbReference type="EMBL" id="GIY97777.1"/>
    </source>
</evidence>
<dbReference type="Proteomes" id="UP001054945">
    <property type="component" value="Unassembled WGS sequence"/>
</dbReference>
<dbReference type="Gene3D" id="3.30.420.40">
    <property type="match status" value="1"/>
</dbReference>
<dbReference type="InterPro" id="IPR013126">
    <property type="entry name" value="Hsp_70_fam"/>
</dbReference>
<accession>A0AAV4XRG3</accession>
<protein>
    <submittedName>
        <fullName evidence="4">Uncharacterized protein</fullName>
    </submittedName>
</protein>
<keyword evidence="5" id="KW-1185">Reference proteome</keyword>
<comment type="similarity">
    <text evidence="1">Belongs to the heat shock protein 70 family.</text>
</comment>
<dbReference type="AlphaFoldDB" id="A0AAV4XRG3"/>
<dbReference type="PANTHER" id="PTHR19375">
    <property type="entry name" value="HEAT SHOCK PROTEIN 70KDA"/>
    <property type="match status" value="1"/>
</dbReference>
<evidence type="ECO:0000256" key="3">
    <source>
        <dbReference type="ARBA" id="ARBA00022840"/>
    </source>
</evidence>
<comment type="caution">
    <text evidence="4">The sequence shown here is derived from an EMBL/GenBank/DDBJ whole genome shotgun (WGS) entry which is preliminary data.</text>
</comment>
<keyword evidence="2" id="KW-0547">Nucleotide-binding</keyword>
<dbReference type="EMBL" id="BPLR01000833">
    <property type="protein sequence ID" value="GIY97777.1"/>
    <property type="molecule type" value="Genomic_DNA"/>
</dbReference>
<keyword evidence="3" id="KW-0067">ATP-binding</keyword>
<organism evidence="4 5">
    <name type="scientific">Caerostris extrusa</name>
    <name type="common">Bark spider</name>
    <name type="synonym">Caerostris bankana</name>
    <dbReference type="NCBI Taxonomy" id="172846"/>
    <lineage>
        <taxon>Eukaryota</taxon>
        <taxon>Metazoa</taxon>
        <taxon>Ecdysozoa</taxon>
        <taxon>Arthropoda</taxon>
        <taxon>Chelicerata</taxon>
        <taxon>Arachnida</taxon>
        <taxon>Araneae</taxon>
        <taxon>Araneomorphae</taxon>
        <taxon>Entelegynae</taxon>
        <taxon>Araneoidea</taxon>
        <taxon>Araneidae</taxon>
        <taxon>Caerostris</taxon>
    </lineage>
</organism>
<dbReference type="GO" id="GO:0005524">
    <property type="term" value="F:ATP binding"/>
    <property type="evidence" value="ECO:0007669"/>
    <property type="project" value="UniProtKB-KW"/>
</dbReference>
<sequence>MIEHKGTEGSDNTVPSSGNIISFTVGSWNVEGKSKELQKICVEFKGKQKLFNKEEISAMVLTKMRETAEMYLGEKVTDAVIMCRLTSMTQKQV</sequence>
<name>A0AAV4XRG3_CAEEX</name>
<reference evidence="4 5" key="1">
    <citation type="submission" date="2021-06" db="EMBL/GenBank/DDBJ databases">
        <title>Caerostris extrusa draft genome.</title>
        <authorList>
            <person name="Kono N."/>
            <person name="Arakawa K."/>
        </authorList>
    </citation>
    <scope>NUCLEOTIDE SEQUENCE [LARGE SCALE GENOMIC DNA]</scope>
</reference>
<gene>
    <name evidence="4" type="ORF">CEXT_411191</name>
</gene>
<dbReference type="SUPFAM" id="SSF53067">
    <property type="entry name" value="Actin-like ATPase domain"/>
    <property type="match status" value="1"/>
</dbReference>
<evidence type="ECO:0000313" key="5">
    <source>
        <dbReference type="Proteomes" id="UP001054945"/>
    </source>
</evidence>
<proteinExistence type="inferred from homology"/>
<evidence type="ECO:0000256" key="1">
    <source>
        <dbReference type="ARBA" id="ARBA00007381"/>
    </source>
</evidence>